<dbReference type="PANTHER" id="PTHR38032">
    <property type="entry name" value="POLYMERASE-RELATED"/>
    <property type="match status" value="1"/>
</dbReference>
<dbReference type="EMBL" id="VSSQ01037601">
    <property type="protein sequence ID" value="MPM90328.1"/>
    <property type="molecule type" value="Genomic_DNA"/>
</dbReference>
<name>A0A645DMK5_9ZZZZ</name>
<reference evidence="2" key="1">
    <citation type="submission" date="2019-08" db="EMBL/GenBank/DDBJ databases">
        <authorList>
            <person name="Kucharzyk K."/>
            <person name="Murdoch R.W."/>
            <person name="Higgins S."/>
            <person name="Loffler F."/>
        </authorList>
    </citation>
    <scope>NUCLEOTIDE SEQUENCE</scope>
</reference>
<evidence type="ECO:0000256" key="1">
    <source>
        <dbReference type="SAM" id="Coils"/>
    </source>
</evidence>
<dbReference type="InterPro" id="IPR046865">
    <property type="entry name" value="FapA_b_solenoid"/>
</dbReference>
<feature type="coiled-coil region" evidence="1">
    <location>
        <begin position="151"/>
        <end position="223"/>
    </location>
</feature>
<dbReference type="InterPro" id="IPR005646">
    <property type="entry name" value="FapA"/>
</dbReference>
<sequence length="281" mass="30361">MGDVDLSVGNIDFDGDVAIDGNVLNGFTIKATGTIEVKGIVEASAMEAGGDIFIRGGIQGGGRGVLQAKDGIYVRFAEYATIQAGSIVSAQSLLHSNVICFGSVEVIDGRGSIIGGNVCAGTYIAARYLGNPSGRTTELQVGLSPHNRAKIVEMEKMVQSLRKAVDRLQDILQDTLDAPAKSKQGQDKRMENVRKLLQCKKLMLDQEAELQELKNNLEGKKSGEVHALHTAYPGVCIAIGLARTMLDQPVTYATFRKGDGNIDFTNCRFKPRMGTMKKRRR</sequence>
<keyword evidence="1" id="KW-0175">Coiled coil</keyword>
<evidence type="ECO:0000313" key="2">
    <source>
        <dbReference type="EMBL" id="MPM90328.1"/>
    </source>
</evidence>
<evidence type="ECO:0008006" key="3">
    <source>
        <dbReference type="Google" id="ProtNLM"/>
    </source>
</evidence>
<proteinExistence type="predicted"/>
<gene>
    <name evidence="2" type="ORF">SDC9_137449</name>
</gene>
<protein>
    <recommendedName>
        <fullName evidence="3">DUF342 domain-containing protein</fullName>
    </recommendedName>
</protein>
<dbReference type="PANTHER" id="PTHR38032:SF1">
    <property type="entry name" value="RNA-BINDING PROTEIN KHPB N-TERMINAL DOMAIN-CONTAINING PROTEIN"/>
    <property type="match status" value="1"/>
</dbReference>
<dbReference type="Pfam" id="PF03961">
    <property type="entry name" value="FapA"/>
    <property type="match status" value="1"/>
</dbReference>
<organism evidence="2">
    <name type="scientific">bioreactor metagenome</name>
    <dbReference type="NCBI Taxonomy" id="1076179"/>
    <lineage>
        <taxon>unclassified sequences</taxon>
        <taxon>metagenomes</taxon>
        <taxon>ecological metagenomes</taxon>
    </lineage>
</organism>
<accession>A0A645DMK5</accession>
<comment type="caution">
    <text evidence="2">The sequence shown here is derived from an EMBL/GenBank/DDBJ whole genome shotgun (WGS) entry which is preliminary data.</text>
</comment>
<dbReference type="AlphaFoldDB" id="A0A645DMK5"/>